<keyword evidence="4" id="KW-1185">Reference proteome</keyword>
<dbReference type="EMBL" id="CP010519">
    <property type="protein sequence ID" value="AJE81426.1"/>
    <property type="molecule type" value="Genomic_DNA"/>
</dbReference>
<evidence type="ECO:0000256" key="1">
    <source>
        <dbReference type="SAM" id="SignalP"/>
    </source>
</evidence>
<dbReference type="Pfam" id="PF04069">
    <property type="entry name" value="OpuAC"/>
    <property type="match status" value="1"/>
</dbReference>
<gene>
    <name evidence="3" type="ORF">SLNWT_1050</name>
</gene>
<feature type="signal peptide" evidence="1">
    <location>
        <begin position="1"/>
        <end position="35"/>
    </location>
</feature>
<dbReference type="KEGG" id="sals:SLNWT_1050"/>
<sequence>MPHQARRSVRPPAPLRRTGAALAALAALTLSSCSAGTESASVSAAALRGGSLSRDVDLSGARFTVGSKEFTEQKILGKITLYALRAAGARTADQTGLNGSAIVRAALESGDVDLYWEYAGTGWTQYLKHDKPVAGERAQYRATSEEDARRNGIRWLGPAAFGDQYAIARAADAEGPVGEVDRLSQLGDLADGHRDKLTLCGASEFLDRELGPFQKTYGITIPSAQVYQNAFALNFVNVAKGSPCQFAEVFTTDSRLESLDLKVIEDDRHHFTSEPAALTVREKTLKDHPELEKLARALGAKLTEKTVIKLLGMVDQDGKTPDEAALYFLRENGFIGR</sequence>
<dbReference type="PROSITE" id="PS51257">
    <property type="entry name" value="PROKAR_LIPOPROTEIN"/>
    <property type="match status" value="1"/>
</dbReference>
<organism evidence="3 4">
    <name type="scientific">Streptomyces albus (strain ATCC 21838 / DSM 41398 / FERM P-419 / JCM 4703 / NBRC 107858)</name>
    <dbReference type="NCBI Taxonomy" id="1081613"/>
    <lineage>
        <taxon>Bacteria</taxon>
        <taxon>Bacillati</taxon>
        <taxon>Actinomycetota</taxon>
        <taxon>Actinomycetes</taxon>
        <taxon>Kitasatosporales</taxon>
        <taxon>Streptomycetaceae</taxon>
        <taxon>Streptomyces</taxon>
    </lineage>
</organism>
<feature type="domain" description="ABC-type glycine betaine transport system substrate-binding" evidence="2">
    <location>
        <begin position="64"/>
        <end position="331"/>
    </location>
</feature>
<feature type="chain" id="PRO_5039395818" evidence="1">
    <location>
        <begin position="36"/>
        <end position="337"/>
    </location>
</feature>
<name>A0A0B5ERP5_STRA4</name>
<accession>A0A0B5ERP5</accession>
<dbReference type="AlphaFoldDB" id="A0A0B5ERP5"/>
<evidence type="ECO:0000313" key="3">
    <source>
        <dbReference type="EMBL" id="AJE81426.1"/>
    </source>
</evidence>
<reference evidence="3 4" key="1">
    <citation type="submission" date="2015-01" db="EMBL/GenBank/DDBJ databases">
        <title>Enhanced salinomycin production by adjusting the supply of polyketide extender units in Streptomyce albus DSM 41398.</title>
        <authorList>
            <person name="Lu C."/>
        </authorList>
    </citation>
    <scope>NUCLEOTIDE SEQUENCE [LARGE SCALE GENOMIC DNA]</scope>
    <source>
        <strain evidence="4">ATCC 21838 / DSM 41398 / FERM P-419 / JCM 4703 / NBRC 107858</strain>
    </source>
</reference>
<keyword evidence="1" id="KW-0732">Signal</keyword>
<dbReference type="Proteomes" id="UP000031523">
    <property type="component" value="Chromosome"/>
</dbReference>
<dbReference type="GO" id="GO:0043190">
    <property type="term" value="C:ATP-binding cassette (ABC) transporter complex"/>
    <property type="evidence" value="ECO:0007669"/>
    <property type="project" value="InterPro"/>
</dbReference>
<protein>
    <submittedName>
        <fullName evidence="3">ABC-type glycine betaine transport system</fullName>
    </submittedName>
</protein>
<dbReference type="Gene3D" id="3.40.190.120">
    <property type="entry name" value="Osmoprotection protein (prox), domain 2"/>
    <property type="match status" value="1"/>
</dbReference>
<evidence type="ECO:0000313" key="4">
    <source>
        <dbReference type="Proteomes" id="UP000031523"/>
    </source>
</evidence>
<dbReference type="Gene3D" id="3.40.190.10">
    <property type="entry name" value="Periplasmic binding protein-like II"/>
    <property type="match status" value="1"/>
</dbReference>
<evidence type="ECO:0000259" key="2">
    <source>
        <dbReference type="Pfam" id="PF04069"/>
    </source>
</evidence>
<dbReference type="SUPFAM" id="SSF53850">
    <property type="entry name" value="Periplasmic binding protein-like II"/>
    <property type="match status" value="1"/>
</dbReference>
<proteinExistence type="predicted"/>
<dbReference type="InterPro" id="IPR007210">
    <property type="entry name" value="ABC_Gly_betaine_transp_sub-bd"/>
</dbReference>
<dbReference type="GO" id="GO:0022857">
    <property type="term" value="F:transmembrane transporter activity"/>
    <property type="evidence" value="ECO:0007669"/>
    <property type="project" value="InterPro"/>
</dbReference>